<feature type="region of interest" description="Disordered" evidence="1">
    <location>
        <begin position="204"/>
        <end position="225"/>
    </location>
</feature>
<gene>
    <name evidence="2" type="ORF">NCCP602_19550</name>
</gene>
<dbReference type="EMBL" id="BAAAAF010000006">
    <property type="protein sequence ID" value="GAA0035994.1"/>
    <property type="molecule type" value="Genomic_DNA"/>
</dbReference>
<protein>
    <recommendedName>
        <fullName evidence="4">NAD(P)-dependent oxidoreductase</fullName>
    </recommendedName>
</protein>
<dbReference type="RefSeq" id="WP_339392827.1">
    <property type="nucleotide sequence ID" value="NZ_BAAAAF010000006.1"/>
</dbReference>
<dbReference type="InterPro" id="IPR036291">
    <property type="entry name" value="NAD(P)-bd_dom_sf"/>
</dbReference>
<dbReference type="Proteomes" id="UP001498238">
    <property type="component" value="Unassembled WGS sequence"/>
</dbReference>
<evidence type="ECO:0000313" key="2">
    <source>
        <dbReference type="EMBL" id="GAA0035994.1"/>
    </source>
</evidence>
<evidence type="ECO:0008006" key="4">
    <source>
        <dbReference type="Google" id="ProtNLM"/>
    </source>
</evidence>
<organism evidence="2 3">
    <name type="scientific">Brevibacterium metallidurans</name>
    <dbReference type="NCBI Taxonomy" id="1482676"/>
    <lineage>
        <taxon>Bacteria</taxon>
        <taxon>Bacillati</taxon>
        <taxon>Actinomycetota</taxon>
        <taxon>Actinomycetes</taxon>
        <taxon>Micrococcales</taxon>
        <taxon>Brevibacteriaceae</taxon>
        <taxon>Brevibacterium</taxon>
    </lineage>
</organism>
<dbReference type="SUPFAM" id="SSF51735">
    <property type="entry name" value="NAD(P)-binding Rossmann-fold domains"/>
    <property type="match status" value="1"/>
</dbReference>
<comment type="caution">
    <text evidence="2">The sequence shown here is derived from an EMBL/GenBank/DDBJ whole genome shotgun (WGS) entry which is preliminary data.</text>
</comment>
<keyword evidence="3" id="KW-1185">Reference proteome</keyword>
<name>A0ABP3C894_9MICO</name>
<proteinExistence type="predicted"/>
<sequence length="225" mass="23454">MRILLFGASGWVGKRLAEHLSTDHEVIGVVRSAPSSPVAFTPLVVPDWVRSPHTIAAALADRDLSVDATLAAVGGWYVDGPMLDRGLESFDTDFDTYLRAHFSACTVAATLGVGTHLALNGVASIEACVGSGAISVFGAGQQMLIRVADAESETVDFRELTILAPLHGDGRNDLEGGVETIGIDIVAEAVTRILTLGTTEVLTRLTPPNAPQSTPSAPIPPAHPA</sequence>
<evidence type="ECO:0000313" key="3">
    <source>
        <dbReference type="Proteomes" id="UP001498238"/>
    </source>
</evidence>
<evidence type="ECO:0000256" key="1">
    <source>
        <dbReference type="SAM" id="MobiDB-lite"/>
    </source>
</evidence>
<accession>A0ABP3C894</accession>
<dbReference type="Gene3D" id="3.40.50.720">
    <property type="entry name" value="NAD(P)-binding Rossmann-like Domain"/>
    <property type="match status" value="1"/>
</dbReference>
<reference evidence="2 3" key="1">
    <citation type="submission" date="2024-01" db="EMBL/GenBank/DDBJ databases">
        <title>Characterization of antibiotic resistant novel bacterial strains and their environmental applications.</title>
        <authorList>
            <person name="Manzoor S."/>
            <person name="Abbas S."/>
            <person name="Arshad M."/>
            <person name="Ahmed I."/>
        </authorList>
    </citation>
    <scope>NUCLEOTIDE SEQUENCE [LARGE SCALE GENOMIC DNA]</scope>
    <source>
        <strain evidence="2 3">NCCP-602</strain>
    </source>
</reference>